<feature type="region of interest" description="Disordered" evidence="1">
    <location>
        <begin position="1"/>
        <end position="20"/>
    </location>
</feature>
<evidence type="ECO:0000313" key="2">
    <source>
        <dbReference type="EMBL" id="KHN27069.1"/>
    </source>
</evidence>
<reference evidence="2" key="1">
    <citation type="submission" date="2014-07" db="EMBL/GenBank/DDBJ databases">
        <title>Identification of a novel salt tolerance gene in wild soybean by whole-genome sequencing.</title>
        <authorList>
            <person name="Lam H.-M."/>
            <person name="Qi X."/>
            <person name="Li M.-W."/>
            <person name="Liu X."/>
            <person name="Xie M."/>
            <person name="Ni M."/>
            <person name="Xu X."/>
        </authorList>
    </citation>
    <scope>NUCLEOTIDE SEQUENCE [LARGE SCALE GENOMIC DNA]</scope>
    <source>
        <tissue evidence="2">Root</tissue>
    </source>
</reference>
<dbReference type="Proteomes" id="UP000053555">
    <property type="component" value="Unassembled WGS sequence"/>
</dbReference>
<organism evidence="2">
    <name type="scientific">Glycine soja</name>
    <name type="common">Wild soybean</name>
    <dbReference type="NCBI Taxonomy" id="3848"/>
    <lineage>
        <taxon>Eukaryota</taxon>
        <taxon>Viridiplantae</taxon>
        <taxon>Streptophyta</taxon>
        <taxon>Embryophyta</taxon>
        <taxon>Tracheophyta</taxon>
        <taxon>Spermatophyta</taxon>
        <taxon>Magnoliopsida</taxon>
        <taxon>eudicotyledons</taxon>
        <taxon>Gunneridae</taxon>
        <taxon>Pentapetalae</taxon>
        <taxon>rosids</taxon>
        <taxon>fabids</taxon>
        <taxon>Fabales</taxon>
        <taxon>Fabaceae</taxon>
        <taxon>Papilionoideae</taxon>
        <taxon>50 kb inversion clade</taxon>
        <taxon>NPAAA clade</taxon>
        <taxon>indigoferoid/millettioid clade</taxon>
        <taxon>Phaseoleae</taxon>
        <taxon>Glycine</taxon>
        <taxon>Glycine subgen. Soja</taxon>
    </lineage>
</organism>
<dbReference type="AlphaFoldDB" id="A0A0B2R4D3"/>
<sequence length="53" mass="6160">MFFSKLNKPEAQDHPKRLRNKPKKFQICHEISLSIIPFQATTLGFSRPVPTVH</sequence>
<dbReference type="EMBL" id="KN653527">
    <property type="protein sequence ID" value="KHN27069.1"/>
    <property type="molecule type" value="Genomic_DNA"/>
</dbReference>
<evidence type="ECO:0000256" key="1">
    <source>
        <dbReference type="SAM" id="MobiDB-lite"/>
    </source>
</evidence>
<gene>
    <name evidence="2" type="ORF">glysoja_028348</name>
</gene>
<name>A0A0B2R4D3_GLYSO</name>
<accession>A0A0B2R4D3</accession>
<protein>
    <submittedName>
        <fullName evidence="2">Uncharacterized protein</fullName>
    </submittedName>
</protein>
<proteinExistence type="predicted"/>